<dbReference type="Proteomes" id="UP000559256">
    <property type="component" value="Unassembled WGS sequence"/>
</dbReference>
<reference evidence="1 2" key="1">
    <citation type="journal article" date="2020" name="ISME J.">
        <title>Uncovering the hidden diversity of litter-decomposition mechanisms in mushroom-forming fungi.</title>
        <authorList>
            <person name="Floudas D."/>
            <person name="Bentzer J."/>
            <person name="Ahren D."/>
            <person name="Johansson T."/>
            <person name="Persson P."/>
            <person name="Tunlid A."/>
        </authorList>
    </citation>
    <scope>NUCLEOTIDE SEQUENCE [LARGE SCALE GENOMIC DNA]</scope>
    <source>
        <strain evidence="1 2">CBS 291.85</strain>
    </source>
</reference>
<dbReference type="AlphaFoldDB" id="A0A8H5CUF1"/>
<organism evidence="1 2">
    <name type="scientific">Tetrapyrgos nigripes</name>
    <dbReference type="NCBI Taxonomy" id="182062"/>
    <lineage>
        <taxon>Eukaryota</taxon>
        <taxon>Fungi</taxon>
        <taxon>Dikarya</taxon>
        <taxon>Basidiomycota</taxon>
        <taxon>Agaricomycotina</taxon>
        <taxon>Agaricomycetes</taxon>
        <taxon>Agaricomycetidae</taxon>
        <taxon>Agaricales</taxon>
        <taxon>Marasmiineae</taxon>
        <taxon>Marasmiaceae</taxon>
        <taxon>Tetrapyrgos</taxon>
    </lineage>
</organism>
<evidence type="ECO:0000313" key="1">
    <source>
        <dbReference type="EMBL" id="KAF5348075.1"/>
    </source>
</evidence>
<dbReference type="OrthoDB" id="2961574at2759"/>
<protein>
    <submittedName>
        <fullName evidence="1">Uncharacterized protein</fullName>
    </submittedName>
</protein>
<dbReference type="EMBL" id="JAACJM010000088">
    <property type="protein sequence ID" value="KAF5348075.1"/>
    <property type="molecule type" value="Genomic_DNA"/>
</dbReference>
<evidence type="ECO:0000313" key="2">
    <source>
        <dbReference type="Proteomes" id="UP000559256"/>
    </source>
</evidence>
<keyword evidence="2" id="KW-1185">Reference proteome</keyword>
<gene>
    <name evidence="1" type="ORF">D9758_010040</name>
</gene>
<name>A0A8H5CUF1_9AGAR</name>
<proteinExistence type="predicted"/>
<sequence>MLKLLSVLKFRIHNSLGRATRRGLSAKSRTGRPLKRVLISMKPNELTSFDYMDISGQRCIGINYRNAPCRKIRWEVSKTSERPFPERTHGFFYYHLPKNAPLFAGGVRFRVCPSDDTRTFQDGDDLLKLSGLPWEISNWAFALHKTYRPWGEEMVETGVIRPGALELCRKLTSQVHLHHPSDNPVIYSLKQPFSMPLGLNKIIFWIANEKNMVRVLLRSRILEPFNVTLKMPVAATADVCFDRVEGNIVVRLLSVPPEYAGKMKYKVGDTIPYRPTRPEVLDMLKNFPRPAGHE</sequence>
<comment type="caution">
    <text evidence="1">The sequence shown here is derived from an EMBL/GenBank/DDBJ whole genome shotgun (WGS) entry which is preliminary data.</text>
</comment>
<accession>A0A8H5CUF1</accession>